<dbReference type="GO" id="GO:0004502">
    <property type="term" value="F:kynurenine 3-monooxygenase activity"/>
    <property type="evidence" value="ECO:0007669"/>
    <property type="project" value="UniProtKB-UniRule"/>
</dbReference>
<gene>
    <name evidence="10" type="primary">BNA4</name>
    <name evidence="13" type="ORF">EXIGLDRAFT_682751</name>
</gene>
<dbReference type="GO" id="GO:0034354">
    <property type="term" value="P:'de novo' NAD+ biosynthetic process from L-tryptophan"/>
    <property type="evidence" value="ECO:0007669"/>
    <property type="project" value="UniProtKB-UniRule"/>
</dbReference>
<accession>A0A165DF98</accession>
<evidence type="ECO:0000256" key="5">
    <source>
        <dbReference type="ARBA" id="ARBA00022857"/>
    </source>
</evidence>
<keyword evidence="8 10" id="KW-0496">Mitochondrion</keyword>
<dbReference type="GO" id="GO:0005741">
    <property type="term" value="C:mitochondrial outer membrane"/>
    <property type="evidence" value="ECO:0007669"/>
    <property type="project" value="UniProtKB-SubCell"/>
</dbReference>
<comment type="pathway">
    <text evidence="10">Cofactor biosynthesis; NAD(+) biosynthesis; quinolinate from L-kynurenine: step 1/3.</text>
</comment>
<evidence type="ECO:0000256" key="9">
    <source>
        <dbReference type="ARBA" id="ARBA00047818"/>
    </source>
</evidence>
<dbReference type="PRINTS" id="PR00420">
    <property type="entry name" value="RNGMNOXGNASE"/>
</dbReference>
<keyword evidence="2 10" id="KW-0285">Flavoprotein</keyword>
<keyword evidence="4 10" id="KW-0274">FAD</keyword>
<evidence type="ECO:0000313" key="13">
    <source>
        <dbReference type="EMBL" id="KZV84417.1"/>
    </source>
</evidence>
<dbReference type="EC" id="1.14.13.9" evidence="10"/>
<evidence type="ECO:0000256" key="2">
    <source>
        <dbReference type="ARBA" id="ARBA00022630"/>
    </source>
</evidence>
<dbReference type="EMBL" id="KV426225">
    <property type="protein sequence ID" value="KZV84417.1"/>
    <property type="molecule type" value="Genomic_DNA"/>
</dbReference>
<dbReference type="HAMAP" id="MF_01971">
    <property type="entry name" value="Kynurenine_monooxygenase"/>
    <property type="match status" value="1"/>
</dbReference>
<dbReference type="PANTHER" id="PTHR46028:SF2">
    <property type="entry name" value="KYNURENINE 3-MONOOXYGENASE"/>
    <property type="match status" value="1"/>
</dbReference>
<feature type="domain" description="FAD-binding" evidence="12">
    <location>
        <begin position="8"/>
        <end position="355"/>
    </location>
</feature>
<dbReference type="InterPro" id="IPR036188">
    <property type="entry name" value="FAD/NAD-bd_sf"/>
</dbReference>
<dbReference type="Pfam" id="PF01494">
    <property type="entry name" value="FAD_binding_3"/>
    <property type="match status" value="1"/>
</dbReference>
<keyword evidence="10" id="KW-1000">Mitochondrion outer membrane</keyword>
<evidence type="ECO:0000256" key="10">
    <source>
        <dbReference type="HAMAP-Rule" id="MF_03018"/>
    </source>
</evidence>
<keyword evidence="5 10" id="KW-0521">NADP</keyword>
<evidence type="ECO:0000256" key="1">
    <source>
        <dbReference type="ARBA" id="ARBA00001974"/>
    </source>
</evidence>
<evidence type="ECO:0000256" key="4">
    <source>
        <dbReference type="ARBA" id="ARBA00022827"/>
    </source>
</evidence>
<reference evidence="13 14" key="1">
    <citation type="journal article" date="2016" name="Mol. Biol. Evol.">
        <title>Comparative Genomics of Early-Diverging Mushroom-Forming Fungi Provides Insights into the Origins of Lignocellulose Decay Capabilities.</title>
        <authorList>
            <person name="Nagy L.G."/>
            <person name="Riley R."/>
            <person name="Tritt A."/>
            <person name="Adam C."/>
            <person name="Daum C."/>
            <person name="Floudas D."/>
            <person name="Sun H."/>
            <person name="Yadav J.S."/>
            <person name="Pangilinan J."/>
            <person name="Larsson K.H."/>
            <person name="Matsuura K."/>
            <person name="Barry K."/>
            <person name="Labutti K."/>
            <person name="Kuo R."/>
            <person name="Ohm R.A."/>
            <person name="Bhattacharya S.S."/>
            <person name="Shirouzu T."/>
            <person name="Yoshinaga Y."/>
            <person name="Martin F.M."/>
            <person name="Grigoriev I.V."/>
            <person name="Hibbett D.S."/>
        </authorList>
    </citation>
    <scope>NUCLEOTIDE SEQUENCE [LARGE SCALE GENOMIC DNA]</scope>
    <source>
        <strain evidence="13 14">HHB12029</strain>
    </source>
</reference>
<keyword evidence="7 10" id="KW-0503">Monooxygenase</keyword>
<evidence type="ECO:0000259" key="12">
    <source>
        <dbReference type="Pfam" id="PF01494"/>
    </source>
</evidence>
<comment type="subcellular location">
    <subcellularLocation>
        <location evidence="10">Mitochondrion outer membrane</location>
    </subcellularLocation>
</comment>
<keyword evidence="3 10" id="KW-0662">Pyridine nucleotide biosynthesis</keyword>
<dbReference type="GO" id="GO:0043420">
    <property type="term" value="P:anthranilate metabolic process"/>
    <property type="evidence" value="ECO:0007669"/>
    <property type="project" value="UniProtKB-UniRule"/>
</dbReference>
<protein>
    <recommendedName>
        <fullName evidence="10">Kynurenine 3-monooxygenase</fullName>
        <ecNumber evidence="10">1.14.13.9</ecNumber>
    </recommendedName>
    <alternativeName>
        <fullName evidence="10">Biosynthesis of nicotinic acid protein 4</fullName>
    </alternativeName>
    <alternativeName>
        <fullName evidence="10">Kynurenine 3-hydroxylase</fullName>
    </alternativeName>
</protein>
<dbReference type="Proteomes" id="UP000077266">
    <property type="component" value="Unassembled WGS sequence"/>
</dbReference>
<proteinExistence type="inferred from homology"/>
<dbReference type="OrthoDB" id="10053569at2759"/>
<comment type="function">
    <text evidence="10">Catalyzes the hydroxylation of L-kynurenine (L-Kyn) to form 3-hydroxy-L-kynurenine (L-3OHKyn). Required for synthesis of quinolinic acid.</text>
</comment>
<dbReference type="FunFam" id="3.50.50.60:FF:000129">
    <property type="entry name" value="Kynurenine 3-monooxygenase"/>
    <property type="match status" value="1"/>
</dbReference>
<dbReference type="SUPFAM" id="SSF51905">
    <property type="entry name" value="FAD/NAD(P)-binding domain"/>
    <property type="match status" value="1"/>
</dbReference>
<dbReference type="GO" id="GO:0019805">
    <property type="term" value="P:quinolinate biosynthetic process"/>
    <property type="evidence" value="ECO:0007669"/>
    <property type="project" value="UniProtKB-UniRule"/>
</dbReference>
<dbReference type="PANTHER" id="PTHR46028">
    <property type="entry name" value="KYNURENINE 3-MONOOXYGENASE"/>
    <property type="match status" value="1"/>
</dbReference>
<comment type="catalytic activity">
    <reaction evidence="9 10">
        <text>L-kynurenine + NADPH + O2 + H(+) = 3-hydroxy-L-kynurenine + NADP(+) + H2O</text>
        <dbReference type="Rhea" id="RHEA:20545"/>
        <dbReference type="ChEBI" id="CHEBI:15377"/>
        <dbReference type="ChEBI" id="CHEBI:15378"/>
        <dbReference type="ChEBI" id="CHEBI:15379"/>
        <dbReference type="ChEBI" id="CHEBI:57783"/>
        <dbReference type="ChEBI" id="CHEBI:57959"/>
        <dbReference type="ChEBI" id="CHEBI:58125"/>
        <dbReference type="ChEBI" id="CHEBI:58349"/>
        <dbReference type="EC" id="1.14.13.9"/>
    </reaction>
</comment>
<dbReference type="Gene3D" id="3.50.50.60">
    <property type="entry name" value="FAD/NAD(P)-binding domain"/>
    <property type="match status" value="1"/>
</dbReference>
<comment type="similarity">
    <text evidence="10">Belongs to the aromatic-ring hydroxylase family. KMO subfamily.</text>
</comment>
<feature type="transmembrane region" description="Helical" evidence="11">
    <location>
        <begin position="493"/>
        <end position="513"/>
    </location>
</feature>
<keyword evidence="14" id="KW-1185">Reference proteome</keyword>
<evidence type="ECO:0000256" key="7">
    <source>
        <dbReference type="ARBA" id="ARBA00023033"/>
    </source>
</evidence>
<dbReference type="GO" id="GO:0071949">
    <property type="term" value="F:FAD binding"/>
    <property type="evidence" value="ECO:0007669"/>
    <property type="project" value="InterPro"/>
</dbReference>
<comment type="cofactor">
    <cofactor evidence="1 10">
        <name>FAD</name>
        <dbReference type="ChEBI" id="CHEBI:57692"/>
    </cofactor>
</comment>
<name>A0A165DF98_EXIGL</name>
<dbReference type="InterPro" id="IPR027545">
    <property type="entry name" value="Kynurenine_monooxygenase"/>
</dbReference>
<evidence type="ECO:0000256" key="11">
    <source>
        <dbReference type="SAM" id="Phobius"/>
    </source>
</evidence>
<evidence type="ECO:0000256" key="6">
    <source>
        <dbReference type="ARBA" id="ARBA00023002"/>
    </source>
</evidence>
<dbReference type="AlphaFoldDB" id="A0A165DF98"/>
<keyword evidence="11" id="KW-0812">Transmembrane</keyword>
<sequence length="524" mass="57900">MSNLPRKAVVVGGGPVGCLAALSLVKMGWRVELYEGRADPRLPASKAAQAQRSINLAMSSRGIAALASVDPALADRFMDTVIPMRGRMIHDAKGRQSSQLYDTSGQCINSIDRALLNEGLLNEVAACPDVTLRFQHKLSTADYDRRELVFQTPSGTELVAFDFCIGADGSYSNVRRQMMRFVRMNFEQEYIPHEYVELRMSAAVDSGGAPAFKMDPNHLHIWPRHSFMLIALPNKDKTFTCTLFAPTTELDKLLPPFSFAARPREDAPNPEQTSKIVQWFRVHFPDALDLIGESVLVRDFWHNPRSALVCVKGTPYHYRDRVILLGDSAHAMTPFFGQGLNCGLEDVRILANIMATCGVDPRTRGGEAAGLAEKPTTIDEDAALATALRTYTETRHDDLLAISEMAFDNYMQMRHSVTRPTYLLRKAVEDVLYRLSGGIRPLSALLPALSTGTYNYAGGSGPWAWLPLYTMVTFRPDISYAAAKQKADRQSRIMSGAGWTALVAVIAGTAAFAHNKLGRFRHVS</sequence>
<dbReference type="GO" id="GO:0006569">
    <property type="term" value="P:L-tryptophan catabolic process"/>
    <property type="evidence" value="ECO:0007669"/>
    <property type="project" value="UniProtKB-UniRule"/>
</dbReference>
<dbReference type="InterPro" id="IPR002938">
    <property type="entry name" value="FAD-bd"/>
</dbReference>
<dbReference type="UniPathway" id="UPA00253">
    <property type="reaction ID" value="UER00328"/>
</dbReference>
<dbReference type="InParanoid" id="A0A165DF98"/>
<evidence type="ECO:0000313" key="14">
    <source>
        <dbReference type="Proteomes" id="UP000077266"/>
    </source>
</evidence>
<evidence type="ECO:0000256" key="8">
    <source>
        <dbReference type="ARBA" id="ARBA00023128"/>
    </source>
</evidence>
<keyword evidence="10 11" id="KW-0472">Membrane</keyword>
<evidence type="ECO:0000256" key="3">
    <source>
        <dbReference type="ARBA" id="ARBA00022642"/>
    </source>
</evidence>
<keyword evidence="6 10" id="KW-0560">Oxidoreductase</keyword>
<dbReference type="STRING" id="1314781.A0A165DF98"/>
<keyword evidence="11" id="KW-1133">Transmembrane helix</keyword>
<dbReference type="GO" id="GO:0070189">
    <property type="term" value="P:kynurenine metabolic process"/>
    <property type="evidence" value="ECO:0007669"/>
    <property type="project" value="TreeGrafter"/>
</dbReference>
<organism evidence="13 14">
    <name type="scientific">Exidia glandulosa HHB12029</name>
    <dbReference type="NCBI Taxonomy" id="1314781"/>
    <lineage>
        <taxon>Eukaryota</taxon>
        <taxon>Fungi</taxon>
        <taxon>Dikarya</taxon>
        <taxon>Basidiomycota</taxon>
        <taxon>Agaricomycotina</taxon>
        <taxon>Agaricomycetes</taxon>
        <taxon>Auriculariales</taxon>
        <taxon>Exidiaceae</taxon>
        <taxon>Exidia</taxon>
    </lineage>
</organism>